<dbReference type="InterPro" id="IPR024674">
    <property type="entry name" value="HpaB/PvcC/4-BUDH_N"/>
</dbReference>
<dbReference type="OrthoDB" id="9785230at2"/>
<dbReference type="RefSeq" id="WP_117321122.1">
    <property type="nucleotide sequence ID" value="NZ_QVTD01000003.1"/>
</dbReference>
<feature type="domain" description="HpaB/PvcC/4-BUDH N-terminal" evidence="6">
    <location>
        <begin position="4"/>
        <end position="268"/>
    </location>
</feature>
<dbReference type="EMBL" id="QVTD01000003">
    <property type="protein sequence ID" value="RFU64946.1"/>
    <property type="molecule type" value="Genomic_DNA"/>
</dbReference>
<dbReference type="SUPFAM" id="SSF47203">
    <property type="entry name" value="Acyl-CoA dehydrogenase C-terminal domain-like"/>
    <property type="match status" value="1"/>
</dbReference>
<dbReference type="Gene3D" id="1.20.140.10">
    <property type="entry name" value="Butyryl-CoA Dehydrogenase, subunit A, domain 3"/>
    <property type="match status" value="1"/>
</dbReference>
<organism evidence="7 8">
    <name type="scientific">Peribacillus glennii</name>
    <dbReference type="NCBI Taxonomy" id="2303991"/>
    <lineage>
        <taxon>Bacteria</taxon>
        <taxon>Bacillati</taxon>
        <taxon>Bacillota</taxon>
        <taxon>Bacilli</taxon>
        <taxon>Bacillales</taxon>
        <taxon>Bacillaceae</taxon>
        <taxon>Peribacillus</taxon>
    </lineage>
</organism>
<dbReference type="PANTHER" id="PTHR36117">
    <property type="entry name" value="4-HYDROXYPHENYLACETATE 3-MONOOXYGENASE-RELATED"/>
    <property type="match status" value="1"/>
</dbReference>
<keyword evidence="2 4" id="KW-0274">FAD</keyword>
<dbReference type="PIRSF" id="PIRSF000331">
    <property type="entry name" value="HpaA_HpaB"/>
    <property type="match status" value="1"/>
</dbReference>
<keyword evidence="3" id="KW-0560">Oxidoreductase</keyword>
<dbReference type="InterPro" id="IPR024719">
    <property type="entry name" value="HpaB/PvcC/4-BUDH_C"/>
</dbReference>
<comment type="caution">
    <text evidence="7">The sequence shown here is derived from an EMBL/GenBank/DDBJ whole genome shotgun (WGS) entry which is preliminary data.</text>
</comment>
<accession>A0A372LH54</accession>
<sequence>MVRTGAKYLEAIKDNRNIYIGGERVEDVTTHPAFKGISQTIAGLYDISCDEQEKMTYITEEGTIANKIYMIPKSLDELRERREAIQKWAKATCGFVGRSPDHVAGFLAGFMSKPEVFARGGERFKENVINFYKHARDNDLYLSYVIIPPQTDRSKASHEQENKYTAVGVYEEKENGIIVRGSQMLGTGSAVSDYIFVSCITPLRPGDEDHALSFVVPLNAPGLKLYSRPSFAADKPSSYDYPLSTKFDESDALVVFDDVFIPWEHVFVYRNIDLVRAQFHETPAHIYGNSQAQIRFVTKLKFILGIARKVASMNGIDKFPQVQEKLGELAAVVASIEGMLLASEYEYMTDENGTVYPNRRFLYGVVGQQDTIYPKVIHMVRDLVGGGVLQVPASYKDMINPETRDDINRYIKSSGVTAEERVKLFKLAWDVIGSEFGGRHQQYELFYNGAPFVTKGYSFRNYRFDEAIQMVDQFMESYQMPQTVKEQVL</sequence>
<dbReference type="AlphaFoldDB" id="A0A372LH54"/>
<dbReference type="SUPFAM" id="SSF56645">
    <property type="entry name" value="Acyl-CoA dehydrogenase NM domain-like"/>
    <property type="match status" value="1"/>
</dbReference>
<evidence type="ECO:0000313" key="7">
    <source>
        <dbReference type="EMBL" id="RFU64946.1"/>
    </source>
</evidence>
<dbReference type="PANTHER" id="PTHR36117:SF3">
    <property type="entry name" value="4-HYDROXYPHENYLACETATE 3-MONOOXYGENASE-RELATED"/>
    <property type="match status" value="1"/>
</dbReference>
<keyword evidence="8" id="KW-1185">Reference proteome</keyword>
<protein>
    <submittedName>
        <fullName evidence="7">4-hydroxyphenylacetate 3-hydroxylase</fullName>
    </submittedName>
</protein>
<proteinExistence type="predicted"/>
<dbReference type="Gene3D" id="2.40.110.10">
    <property type="entry name" value="Butyryl-CoA Dehydrogenase, subunit A, domain 2"/>
    <property type="match status" value="1"/>
</dbReference>
<evidence type="ECO:0000256" key="1">
    <source>
        <dbReference type="ARBA" id="ARBA00022630"/>
    </source>
</evidence>
<dbReference type="GO" id="GO:0016627">
    <property type="term" value="F:oxidoreductase activity, acting on the CH-CH group of donors"/>
    <property type="evidence" value="ECO:0007669"/>
    <property type="project" value="InterPro"/>
</dbReference>
<evidence type="ECO:0000256" key="2">
    <source>
        <dbReference type="ARBA" id="ARBA00022827"/>
    </source>
</evidence>
<dbReference type="InterPro" id="IPR036250">
    <property type="entry name" value="AcylCo_DH-like_C"/>
</dbReference>
<feature type="binding site" evidence="4">
    <location>
        <position position="187"/>
    </location>
    <ligand>
        <name>FAD</name>
        <dbReference type="ChEBI" id="CHEBI:57692"/>
    </ligand>
</feature>
<evidence type="ECO:0000259" key="5">
    <source>
        <dbReference type="Pfam" id="PF03241"/>
    </source>
</evidence>
<dbReference type="InterPro" id="IPR009100">
    <property type="entry name" value="AcylCoA_DH/oxidase_NM_dom_sf"/>
</dbReference>
<feature type="domain" description="HpaB/PvcC/4-BUDH C-terminal" evidence="5">
    <location>
        <begin position="276"/>
        <end position="475"/>
    </location>
</feature>
<evidence type="ECO:0000256" key="3">
    <source>
        <dbReference type="ARBA" id="ARBA00023002"/>
    </source>
</evidence>
<evidence type="ECO:0000256" key="4">
    <source>
        <dbReference type="PIRSR" id="PIRSR000331-2"/>
    </source>
</evidence>
<dbReference type="Proteomes" id="UP000262939">
    <property type="component" value="Unassembled WGS sequence"/>
</dbReference>
<gene>
    <name evidence="7" type="ORF">D0466_03260</name>
</gene>
<keyword evidence="1" id="KW-0285">Flavoprotein</keyword>
<evidence type="ECO:0000313" key="8">
    <source>
        <dbReference type="Proteomes" id="UP000262939"/>
    </source>
</evidence>
<dbReference type="InterPro" id="IPR046373">
    <property type="entry name" value="Acyl-CoA_Oxase/DH_mid-dom_sf"/>
</dbReference>
<name>A0A372LH54_9BACI</name>
<dbReference type="InterPro" id="IPR004925">
    <property type="entry name" value="HpaB/PvcC/4-BUDH"/>
</dbReference>
<dbReference type="Gene3D" id="1.10.3140.10">
    <property type="entry name" value="4-hydroxybutyryl-coa dehydratase, domain 1"/>
    <property type="match status" value="1"/>
</dbReference>
<dbReference type="Pfam" id="PF11794">
    <property type="entry name" value="HpaB_N"/>
    <property type="match status" value="1"/>
</dbReference>
<feature type="binding site" evidence="4">
    <location>
        <begin position="150"/>
        <end position="153"/>
    </location>
    <ligand>
        <name>FAD</name>
        <dbReference type="ChEBI" id="CHEBI:57692"/>
    </ligand>
</feature>
<reference evidence="7 8" key="1">
    <citation type="submission" date="2018-08" db="EMBL/GenBank/DDBJ databases">
        <title>Bacillus chawlae sp. nov., Bacillus glennii sp. nov., and Bacillus saganii sp. nov. Isolated from the Vehicle Assembly Building at Kennedy Space Center where the Viking Spacecraft were Assembled.</title>
        <authorList>
            <person name="Seuylemezian A."/>
            <person name="Vaishampayan P."/>
        </authorList>
    </citation>
    <scope>NUCLEOTIDE SEQUENCE [LARGE SCALE GENOMIC DNA]</scope>
    <source>
        <strain evidence="7 8">V44-8</strain>
    </source>
</reference>
<evidence type="ECO:0000259" key="6">
    <source>
        <dbReference type="Pfam" id="PF11794"/>
    </source>
</evidence>
<dbReference type="Pfam" id="PF03241">
    <property type="entry name" value="HpaB"/>
    <property type="match status" value="1"/>
</dbReference>